<protein>
    <submittedName>
        <fullName evidence="7">Zinc finger, RING/FYVE/PHD-type</fullName>
    </submittedName>
</protein>
<evidence type="ECO:0000313" key="7">
    <source>
        <dbReference type="EMBL" id="CAL51932.1"/>
    </source>
</evidence>
<dbReference type="AlphaFoldDB" id="Q01A67"/>
<keyword evidence="5" id="KW-0812">Transmembrane</keyword>
<dbReference type="InterPro" id="IPR001841">
    <property type="entry name" value="Znf_RING"/>
</dbReference>
<keyword evidence="5" id="KW-1133">Transmembrane helix</keyword>
<keyword evidence="1" id="KW-0479">Metal-binding</keyword>
<dbReference type="OrthoDB" id="8062037at2759"/>
<name>Q01A67_OSTTA</name>
<keyword evidence="2 4" id="KW-0863">Zinc-finger</keyword>
<evidence type="ECO:0000313" key="8">
    <source>
        <dbReference type="Proteomes" id="UP000009170"/>
    </source>
</evidence>
<dbReference type="GeneID" id="9833965"/>
<dbReference type="CDD" id="cd16461">
    <property type="entry name" value="RING-H2_EL5-like"/>
    <property type="match status" value="1"/>
</dbReference>
<evidence type="ECO:0000256" key="1">
    <source>
        <dbReference type="ARBA" id="ARBA00022723"/>
    </source>
</evidence>
<dbReference type="SMART" id="SM00744">
    <property type="entry name" value="RINGv"/>
    <property type="match status" value="1"/>
</dbReference>
<dbReference type="InterPro" id="IPR011016">
    <property type="entry name" value="Znf_RING-CH"/>
</dbReference>
<keyword evidence="3" id="KW-0862">Zinc</keyword>
<evidence type="ECO:0000259" key="6">
    <source>
        <dbReference type="PROSITE" id="PS50089"/>
    </source>
</evidence>
<dbReference type="STRING" id="70448.Q01A67"/>
<dbReference type="SUPFAM" id="SSF57850">
    <property type="entry name" value="RING/U-box"/>
    <property type="match status" value="1"/>
</dbReference>
<dbReference type="RefSeq" id="XP_003079051.1">
    <property type="nucleotide sequence ID" value="XM_003079003.1"/>
</dbReference>
<dbReference type="InterPro" id="IPR053070">
    <property type="entry name" value="RING-type_E3_ubiquitin-ligase"/>
</dbReference>
<dbReference type="InterPro" id="IPR013083">
    <property type="entry name" value="Znf_RING/FYVE/PHD"/>
</dbReference>
<organism evidence="7 8">
    <name type="scientific">Ostreococcus tauri</name>
    <name type="common">Marine green alga</name>
    <dbReference type="NCBI Taxonomy" id="70448"/>
    <lineage>
        <taxon>Eukaryota</taxon>
        <taxon>Viridiplantae</taxon>
        <taxon>Chlorophyta</taxon>
        <taxon>Mamiellophyceae</taxon>
        <taxon>Mamiellales</taxon>
        <taxon>Bathycoccaceae</taxon>
        <taxon>Ostreococcus</taxon>
    </lineage>
</organism>
<dbReference type="GO" id="GO:0008270">
    <property type="term" value="F:zinc ion binding"/>
    <property type="evidence" value="ECO:0007669"/>
    <property type="project" value="UniProtKB-KW"/>
</dbReference>
<feature type="domain" description="RING-type" evidence="6">
    <location>
        <begin position="403"/>
        <end position="445"/>
    </location>
</feature>
<evidence type="ECO:0000256" key="2">
    <source>
        <dbReference type="ARBA" id="ARBA00022771"/>
    </source>
</evidence>
<gene>
    <name evidence="7" type="ORF">OT_ostta04g05140</name>
</gene>
<evidence type="ECO:0000256" key="3">
    <source>
        <dbReference type="ARBA" id="ARBA00022833"/>
    </source>
</evidence>
<dbReference type="PROSITE" id="PS50089">
    <property type="entry name" value="ZF_RING_2"/>
    <property type="match status" value="1"/>
</dbReference>
<evidence type="ECO:0000256" key="5">
    <source>
        <dbReference type="SAM" id="Phobius"/>
    </source>
</evidence>
<proteinExistence type="predicted"/>
<dbReference type="KEGG" id="ota:OT_ostta04g05140"/>
<dbReference type="EMBL" id="CAID01000004">
    <property type="protein sequence ID" value="CAL51932.1"/>
    <property type="molecule type" value="Genomic_DNA"/>
</dbReference>
<reference evidence="7 8" key="2">
    <citation type="journal article" date="2014" name="BMC Genomics">
        <title>An improved genome of the model marine alga Ostreococcus tauri unfolds by assessing Illumina de novo assemblies.</title>
        <authorList>
            <person name="Blanc-Mathieu R."/>
            <person name="Verhelst B."/>
            <person name="Derelle E."/>
            <person name="Rombauts S."/>
            <person name="Bouget F.Y."/>
            <person name="Carre I."/>
            <person name="Chateau A."/>
            <person name="Eyre-Walker A."/>
            <person name="Grimsley N."/>
            <person name="Moreau H."/>
            <person name="Piegu B."/>
            <person name="Rivals E."/>
            <person name="Schackwitz W."/>
            <person name="Van de Peer Y."/>
            <person name="Piganeau G."/>
        </authorList>
    </citation>
    <scope>NUCLEOTIDE SEQUENCE [LARGE SCALE GENOMIC DNA]</scope>
    <source>
        <strain evidence="8">OTTH 0595 / CCAP 157/2 / RCC745</strain>
    </source>
</reference>
<dbReference type="SMART" id="SM00184">
    <property type="entry name" value="RING"/>
    <property type="match status" value="1"/>
</dbReference>
<sequence>MTTLELGTPVTMTVPRGADVRMNFTLRDDGADVVFELERVANYPMVYVERGSGEEEWYRRQVGAYRVPDGEGRYGDVPTRGSAGENIAYGMFGLAGNYRSMKFIGMRAGWYDVRVKAELVAGAYGDAEFKLTARSGAQTSGGPLCPYDCSNNGECVNSGSASGDDTKCACSSTPFAGVAGSLAPFGNACRDMYRHYGTATSATPVISLEPGKFWYGSYDLSGIYRYSGDGVEISFNWRGVGGDPLLLIKVQSEPTLVDYDYYYQRFLSNGVTTLSLKNVMSDVRYYFAIYNRDLPSGANVDFTIQVTRASWYSQREPPNLMSMAFVLFICVSFCMVVMTIRRFFQRRQLRRFREQRMTQLAFQDGTRGQQTGTPEEVVQALPIVKFDPVLKEVIESEGHDPTCTICLDDYTNGEELRRLPSCKHLFHKECADLWLRGSCTCPICRTSVIGESTSQDSAPAPGMTPQTPERSIELTSLGGEYATYVPQSQLPQMTVVVVPSRALDDLAVEARRREDGNARGWHHRDTSSIV</sequence>
<feature type="transmembrane region" description="Helical" evidence="5">
    <location>
        <begin position="320"/>
        <end position="344"/>
    </location>
</feature>
<dbReference type="PANTHER" id="PTHR47035">
    <property type="entry name" value="OS11G0150450 PROTEIN"/>
    <property type="match status" value="1"/>
</dbReference>
<dbReference type="PANTHER" id="PTHR47035:SF3">
    <property type="entry name" value="OS11G0150450 PROTEIN"/>
    <property type="match status" value="1"/>
</dbReference>
<dbReference type="Pfam" id="PF13639">
    <property type="entry name" value="zf-RING_2"/>
    <property type="match status" value="1"/>
</dbReference>
<keyword evidence="8" id="KW-1185">Reference proteome</keyword>
<dbReference type="Gene3D" id="3.30.40.10">
    <property type="entry name" value="Zinc/RING finger domain, C3HC4 (zinc finger)"/>
    <property type="match status" value="1"/>
</dbReference>
<dbReference type="Proteomes" id="UP000009170">
    <property type="component" value="Unassembled WGS sequence"/>
</dbReference>
<dbReference type="InParanoid" id="Q01A67"/>
<keyword evidence="5" id="KW-0472">Membrane</keyword>
<comment type="caution">
    <text evidence="7">The sequence shown here is derived from an EMBL/GenBank/DDBJ whole genome shotgun (WGS) entry which is preliminary data.</text>
</comment>
<accession>Q01A67</accession>
<evidence type="ECO:0000256" key="4">
    <source>
        <dbReference type="PROSITE-ProRule" id="PRU00175"/>
    </source>
</evidence>
<reference evidence="8" key="1">
    <citation type="journal article" date="2006" name="Proc. Natl. Acad. Sci. U.S.A.">
        <title>Genome analysis of the smallest free-living eukaryote Ostreococcus tauri unveils many unique features.</title>
        <authorList>
            <person name="Derelle E."/>
            <person name="Ferraz C."/>
            <person name="Rombauts S."/>
            <person name="Rouze P."/>
            <person name="Worden A.Z."/>
            <person name="Robbens S."/>
            <person name="Partensky F."/>
            <person name="Degroeve S."/>
            <person name="Echeynie S."/>
            <person name="Cooke R."/>
            <person name="Saeys Y."/>
            <person name="Wuyts J."/>
            <person name="Jabbari K."/>
            <person name="Bowler C."/>
            <person name="Panaud O."/>
            <person name="Piegu B."/>
            <person name="Ball S.G."/>
            <person name="Ral J.-P."/>
            <person name="Bouget F.-Y."/>
            <person name="Piganeau G."/>
            <person name="De Baets B."/>
            <person name="Picard A."/>
            <person name="Delseny M."/>
            <person name="Demaille J."/>
            <person name="Van de Peer Y."/>
            <person name="Moreau H."/>
        </authorList>
    </citation>
    <scope>NUCLEOTIDE SEQUENCE [LARGE SCALE GENOMIC DNA]</scope>
    <source>
        <strain evidence="8">OTTH 0595 / CCAP 157/2 / RCC745</strain>
    </source>
</reference>